<comment type="caution">
    <text evidence="1">The sequence shown here is derived from an EMBL/GenBank/DDBJ whole genome shotgun (WGS) entry which is preliminary data.</text>
</comment>
<dbReference type="AlphaFoldDB" id="L8JCV3"/>
<dbReference type="EMBL" id="AMZO01000011">
    <property type="protein sequence ID" value="ELR66123.1"/>
    <property type="molecule type" value="Genomic_DNA"/>
</dbReference>
<dbReference type="PATRIC" id="fig|1056511.3.peg.1794"/>
<proteinExistence type="predicted"/>
<gene>
    <name evidence="1" type="ORF">C942_00309</name>
</gene>
<keyword evidence="2" id="KW-1185">Reference proteome</keyword>
<sequence length="41" mass="4728">MIIHFSVLALTDFVDKFDGERIWENWGMDNDLGSAMCTAYD</sequence>
<evidence type="ECO:0000313" key="1">
    <source>
        <dbReference type="EMBL" id="ELR66123.1"/>
    </source>
</evidence>
<dbReference type="Proteomes" id="UP000011134">
    <property type="component" value="Unassembled WGS sequence"/>
</dbReference>
<name>L8JCV3_9GAMM</name>
<accession>L8JCV3</accession>
<organism evidence="1 2">
    <name type="scientific">Photobacterium marinum</name>
    <dbReference type="NCBI Taxonomy" id="1056511"/>
    <lineage>
        <taxon>Bacteria</taxon>
        <taxon>Pseudomonadati</taxon>
        <taxon>Pseudomonadota</taxon>
        <taxon>Gammaproteobacteria</taxon>
        <taxon>Vibrionales</taxon>
        <taxon>Vibrionaceae</taxon>
        <taxon>Photobacterium</taxon>
    </lineage>
</organism>
<evidence type="ECO:0000313" key="2">
    <source>
        <dbReference type="Proteomes" id="UP000011134"/>
    </source>
</evidence>
<protein>
    <submittedName>
        <fullName evidence="1">Uncharacterized protein</fullName>
    </submittedName>
</protein>
<reference evidence="1 2" key="1">
    <citation type="submission" date="2012-12" db="EMBL/GenBank/DDBJ databases">
        <title>Genome Assembly of Photobacterium sp. AK15.</title>
        <authorList>
            <person name="Khatri I."/>
            <person name="Vaidya B."/>
            <person name="Srinivas T.N.R."/>
            <person name="Subramanian S."/>
            <person name="Pinnaka A."/>
        </authorList>
    </citation>
    <scope>NUCLEOTIDE SEQUENCE [LARGE SCALE GENOMIC DNA]</scope>
    <source>
        <strain evidence="1 2">AK15</strain>
    </source>
</reference>